<reference evidence="1 2" key="1">
    <citation type="journal article" date="2022" name="New Phytol.">
        <title>Ecological generalism drives hyperdiversity of secondary metabolite gene clusters in xylarialean endophytes.</title>
        <authorList>
            <person name="Franco M.E.E."/>
            <person name="Wisecaver J.H."/>
            <person name="Arnold A.E."/>
            <person name="Ju Y.M."/>
            <person name="Slot J.C."/>
            <person name="Ahrendt S."/>
            <person name="Moore L.P."/>
            <person name="Eastman K.E."/>
            <person name="Scott K."/>
            <person name="Konkel Z."/>
            <person name="Mondo S.J."/>
            <person name="Kuo A."/>
            <person name="Hayes R.D."/>
            <person name="Haridas S."/>
            <person name="Andreopoulos B."/>
            <person name="Riley R."/>
            <person name="LaButti K."/>
            <person name="Pangilinan J."/>
            <person name="Lipzen A."/>
            <person name="Amirebrahimi M."/>
            <person name="Yan J."/>
            <person name="Adam C."/>
            <person name="Keymanesh K."/>
            <person name="Ng V."/>
            <person name="Louie K."/>
            <person name="Northen T."/>
            <person name="Drula E."/>
            <person name="Henrissat B."/>
            <person name="Hsieh H.M."/>
            <person name="Youens-Clark K."/>
            <person name="Lutzoni F."/>
            <person name="Miadlikowska J."/>
            <person name="Eastwood D.C."/>
            <person name="Hamelin R.C."/>
            <person name="Grigoriev I.V."/>
            <person name="U'Ren J.M."/>
        </authorList>
    </citation>
    <scope>NUCLEOTIDE SEQUENCE [LARGE SCALE GENOMIC DNA]</scope>
    <source>
        <strain evidence="1 2">ER1909</strain>
    </source>
</reference>
<protein>
    <submittedName>
        <fullName evidence="1">RlpA-like double-psi beta-barrel-protein domain-containing protein-containing protein</fullName>
    </submittedName>
</protein>
<proteinExistence type="predicted"/>
<accession>A0ACC0CXB4</accession>
<comment type="caution">
    <text evidence="1">The sequence shown here is derived from an EMBL/GenBank/DDBJ whole genome shotgun (WGS) entry which is preliminary data.</text>
</comment>
<evidence type="ECO:0000313" key="2">
    <source>
        <dbReference type="Proteomes" id="UP001497680"/>
    </source>
</evidence>
<name>A0ACC0CXB4_9PEZI</name>
<gene>
    <name evidence="1" type="ORF">F4821DRAFT_261398</name>
</gene>
<sequence length="115" mass="12142">MFSLTQIVVALSFSLGYTLAFDGDITYYTPGLGSCGETNTETDKVVAMSPSQFSTIPDLCGKTITIEMGDKNTTAKVVDKCPACDANSIDVSPAVFTDLTPLDTGRAKISWSVDG</sequence>
<dbReference type="EMBL" id="MU394330">
    <property type="protein sequence ID" value="KAI6085034.1"/>
    <property type="molecule type" value="Genomic_DNA"/>
</dbReference>
<keyword evidence="2" id="KW-1185">Reference proteome</keyword>
<organism evidence="1 2">
    <name type="scientific">Hypoxylon rubiginosum</name>
    <dbReference type="NCBI Taxonomy" id="110542"/>
    <lineage>
        <taxon>Eukaryota</taxon>
        <taxon>Fungi</taxon>
        <taxon>Dikarya</taxon>
        <taxon>Ascomycota</taxon>
        <taxon>Pezizomycotina</taxon>
        <taxon>Sordariomycetes</taxon>
        <taxon>Xylariomycetidae</taxon>
        <taxon>Xylariales</taxon>
        <taxon>Hypoxylaceae</taxon>
        <taxon>Hypoxylon</taxon>
    </lineage>
</organism>
<evidence type="ECO:0000313" key="1">
    <source>
        <dbReference type="EMBL" id="KAI6085034.1"/>
    </source>
</evidence>
<dbReference type="Proteomes" id="UP001497680">
    <property type="component" value="Unassembled WGS sequence"/>
</dbReference>